<evidence type="ECO:0000256" key="1">
    <source>
        <dbReference type="SAM" id="SignalP"/>
    </source>
</evidence>
<dbReference type="Pfam" id="PF13688">
    <property type="entry name" value="Reprolysin_5"/>
    <property type="match status" value="1"/>
</dbReference>
<evidence type="ECO:0000313" key="4">
    <source>
        <dbReference type="Proteomes" id="UP000317557"/>
    </source>
</evidence>
<evidence type="ECO:0000313" key="3">
    <source>
        <dbReference type="EMBL" id="SMO63878.1"/>
    </source>
</evidence>
<accession>A0A521CWT7</accession>
<dbReference type="InterPro" id="IPR026444">
    <property type="entry name" value="Secre_tail"/>
</dbReference>
<dbReference type="Proteomes" id="UP000317557">
    <property type="component" value="Unassembled WGS sequence"/>
</dbReference>
<dbReference type="Gene3D" id="3.40.390.10">
    <property type="entry name" value="Collagenase (Catalytic Domain)"/>
    <property type="match status" value="1"/>
</dbReference>
<dbReference type="SUPFAM" id="SSF55486">
    <property type="entry name" value="Metalloproteases ('zincins'), catalytic domain"/>
    <property type="match status" value="1"/>
</dbReference>
<organism evidence="3 4">
    <name type="scientific">Gracilimonas mengyeensis</name>
    <dbReference type="NCBI Taxonomy" id="1302730"/>
    <lineage>
        <taxon>Bacteria</taxon>
        <taxon>Pseudomonadati</taxon>
        <taxon>Balneolota</taxon>
        <taxon>Balneolia</taxon>
        <taxon>Balneolales</taxon>
        <taxon>Balneolaceae</taxon>
        <taxon>Gracilimonas</taxon>
    </lineage>
</organism>
<dbReference type="GO" id="GO:0008237">
    <property type="term" value="F:metallopeptidase activity"/>
    <property type="evidence" value="ECO:0007669"/>
    <property type="project" value="InterPro"/>
</dbReference>
<dbReference type="RefSeq" id="WP_142454201.1">
    <property type="nucleotide sequence ID" value="NZ_FXTP01000006.1"/>
</dbReference>
<reference evidence="3 4" key="1">
    <citation type="submission" date="2017-05" db="EMBL/GenBank/DDBJ databases">
        <authorList>
            <person name="Varghese N."/>
            <person name="Submissions S."/>
        </authorList>
    </citation>
    <scope>NUCLEOTIDE SEQUENCE [LARGE SCALE GENOMIC DNA]</scope>
    <source>
        <strain evidence="3 4">DSM 21985</strain>
    </source>
</reference>
<feature type="chain" id="PRO_5021756398" evidence="1">
    <location>
        <begin position="24"/>
        <end position="920"/>
    </location>
</feature>
<protein>
    <submittedName>
        <fullName evidence="3">Por secretion system C-terminal sorting domain-containing protein</fullName>
    </submittedName>
</protein>
<keyword evidence="4" id="KW-1185">Reference proteome</keyword>
<dbReference type="NCBIfam" id="TIGR04183">
    <property type="entry name" value="Por_Secre_tail"/>
    <property type="match status" value="1"/>
</dbReference>
<keyword evidence="1" id="KW-0732">Signal</keyword>
<feature type="domain" description="Secretion system C-terminal sorting" evidence="2">
    <location>
        <begin position="842"/>
        <end position="917"/>
    </location>
</feature>
<dbReference type="AlphaFoldDB" id="A0A521CWT7"/>
<dbReference type="Pfam" id="PF18962">
    <property type="entry name" value="Por_Secre_tail"/>
    <property type="match status" value="1"/>
</dbReference>
<gene>
    <name evidence="3" type="ORF">SAMN06265219_106178</name>
</gene>
<sequence>MRNITFCLLIIAVFLSTATPTIAQQQVFQLNTLQPETNSLAAKTDRQFFKLNGNVFSNPEFKKGAEFTFDTGEDEPTRFVVTRHTEYLPGTVSIIARKADGNNRVFTATYANGRLLGNYHTENHRSVSISFDAQAGQHYLSRGKVAQEKELSCGLYGREHEFVAWPDRPDQKRSWAKTSGSTYQYKPSSLTSSIEDSTTIDLMLVYTNNAASWASDSSSFGSIDVILSQAMNRSQTALDNSQLGIELRLVHVYKTSYDEINDGVESNELLKRLTQNPDNPVYGSDEGYDGYLEEVHDLRQEYGADLVAMIAQIWDVGGLGWRLGSTSGDPVRGFSVNRVQQIATGYTLIHEIGHNMGNSHARTQRESAADTTGGLFHYSVGYQDKDAGIHTIMAYRNSADNIRLEEVPIFSSPDLEWEGVTLGTNNNITPENNALSMAQIKRTVANYQLSVVDPPVAQTSTDEIALTLNREDDFTVVYNLSNSGASNLMWEVDFDFPGNILSKQKAKSSGQKLVSTEPAELQDPVRYPANLAPFAGSAKSSQRQEEVIYETSFEGSEGFAPGSYSAISDWRLGNNSEFLISSANANSGNQHLRLEYDGNTYTNNDGEEVPSIQFVSAPFFGYQPFGNYEVIINFEIGGTGYINETFDFYLMDGQTGNFSSGVIISNSDFGYTLFAADLDETGALTWLSNGSANPTSGRYHTLRILYNADEEQIEYFLNGSRFYTASYLNGKTPGEMQVLHRNSVAGTYMNIDDIEIRRLNAPTEWLSVPDPSGITGENGSSSINLNFNTRGVSAGTYETLMTVATNDPINPLIEVPVQLTVNNTVSSELEERPQKFELNQNYPNPFNPTTVISYQLAVSSDVQLEVFDMAGRKVATLVNERQNAGQHRVNFDGANLASGIYMYRLNTPNQTVTRQMVLIK</sequence>
<dbReference type="InterPro" id="IPR024079">
    <property type="entry name" value="MetalloPept_cat_dom_sf"/>
</dbReference>
<proteinExistence type="predicted"/>
<evidence type="ECO:0000259" key="2">
    <source>
        <dbReference type="Pfam" id="PF18962"/>
    </source>
</evidence>
<dbReference type="EMBL" id="FXTP01000006">
    <property type="protein sequence ID" value="SMO63878.1"/>
    <property type="molecule type" value="Genomic_DNA"/>
</dbReference>
<dbReference type="OrthoDB" id="3976083at2"/>
<name>A0A521CWT7_9BACT</name>
<dbReference type="Gene3D" id="2.60.40.4070">
    <property type="match status" value="1"/>
</dbReference>
<feature type="signal peptide" evidence="1">
    <location>
        <begin position="1"/>
        <end position="23"/>
    </location>
</feature>